<protein>
    <submittedName>
        <fullName evidence="8">SigE family RNA polymerase sigma factor</fullName>
    </submittedName>
</protein>
<dbReference type="InterPro" id="IPR014284">
    <property type="entry name" value="RNA_pol_sigma-70_dom"/>
</dbReference>
<keyword evidence="5" id="KW-0804">Transcription</keyword>
<keyword evidence="2" id="KW-0805">Transcription regulation</keyword>
<dbReference type="Proteomes" id="UP001500503">
    <property type="component" value="Unassembled WGS sequence"/>
</dbReference>
<comment type="similarity">
    <text evidence="1">Belongs to the sigma-70 factor family. ECF subfamily.</text>
</comment>
<dbReference type="InterPro" id="IPR039425">
    <property type="entry name" value="RNA_pol_sigma-70-like"/>
</dbReference>
<evidence type="ECO:0000313" key="9">
    <source>
        <dbReference type="Proteomes" id="UP001500503"/>
    </source>
</evidence>
<reference evidence="9" key="1">
    <citation type="journal article" date="2019" name="Int. J. Syst. Evol. Microbiol.">
        <title>The Global Catalogue of Microorganisms (GCM) 10K type strain sequencing project: providing services to taxonomists for standard genome sequencing and annotation.</title>
        <authorList>
            <consortium name="The Broad Institute Genomics Platform"/>
            <consortium name="The Broad Institute Genome Sequencing Center for Infectious Disease"/>
            <person name="Wu L."/>
            <person name="Ma J."/>
        </authorList>
    </citation>
    <scope>NUCLEOTIDE SEQUENCE [LARGE SCALE GENOMIC DNA]</scope>
    <source>
        <strain evidence="9">JCM 17933</strain>
    </source>
</reference>
<proteinExistence type="inferred from homology"/>
<dbReference type="CDD" id="cd06171">
    <property type="entry name" value="Sigma70_r4"/>
    <property type="match status" value="1"/>
</dbReference>
<dbReference type="SUPFAM" id="SSF88946">
    <property type="entry name" value="Sigma2 domain of RNA polymerase sigma factors"/>
    <property type="match status" value="1"/>
</dbReference>
<dbReference type="Gene3D" id="1.10.10.10">
    <property type="entry name" value="Winged helix-like DNA-binding domain superfamily/Winged helix DNA-binding domain"/>
    <property type="match status" value="1"/>
</dbReference>
<gene>
    <name evidence="8" type="ORF">GCM10023191_074980</name>
</gene>
<sequence length="219" mass="24807">MAHEPQKLIISSLWLIRNRNVRRGARAPVAAFGMVRDAAFWALRRLWSMNTDVTAPVRSPADVGELYREHALGLIRLAMLMVGDAPTAEDVVQEAFLGLHSKQNRLREPAAALGYLRSTVLNRCRSVLRRRVVARRFRQPYQPPASSAEDRAIDEQDRRKVLAAIGRLSRRQREILALRFYCDLPEEQIARTLKISRGTVSATTSRALTALAELLREKS</sequence>
<evidence type="ECO:0000313" key="8">
    <source>
        <dbReference type="EMBL" id="GAA4511208.1"/>
    </source>
</evidence>
<dbReference type="NCBIfam" id="TIGR02937">
    <property type="entry name" value="sigma70-ECF"/>
    <property type="match status" value="1"/>
</dbReference>
<keyword evidence="4" id="KW-0238">DNA-binding</keyword>
<feature type="domain" description="RNA polymerase sigma-70 region 4" evidence="7">
    <location>
        <begin position="164"/>
        <end position="211"/>
    </location>
</feature>
<dbReference type="PANTHER" id="PTHR43133:SF50">
    <property type="entry name" value="ECF RNA POLYMERASE SIGMA FACTOR SIGM"/>
    <property type="match status" value="1"/>
</dbReference>
<evidence type="ECO:0000256" key="4">
    <source>
        <dbReference type="ARBA" id="ARBA00023125"/>
    </source>
</evidence>
<dbReference type="Gene3D" id="1.10.1740.10">
    <property type="match status" value="1"/>
</dbReference>
<dbReference type="InterPro" id="IPR014325">
    <property type="entry name" value="RNA_pol_sigma-E_actinobac"/>
</dbReference>
<evidence type="ECO:0000256" key="1">
    <source>
        <dbReference type="ARBA" id="ARBA00010641"/>
    </source>
</evidence>
<dbReference type="Pfam" id="PF04542">
    <property type="entry name" value="Sigma70_r2"/>
    <property type="match status" value="1"/>
</dbReference>
<evidence type="ECO:0000256" key="5">
    <source>
        <dbReference type="ARBA" id="ARBA00023163"/>
    </source>
</evidence>
<feature type="domain" description="RNA polymerase sigma-70 region 2" evidence="6">
    <location>
        <begin position="66"/>
        <end position="131"/>
    </location>
</feature>
<dbReference type="InterPro" id="IPR007627">
    <property type="entry name" value="RNA_pol_sigma70_r2"/>
</dbReference>
<dbReference type="InterPro" id="IPR013325">
    <property type="entry name" value="RNA_pol_sigma_r2"/>
</dbReference>
<dbReference type="InterPro" id="IPR036388">
    <property type="entry name" value="WH-like_DNA-bd_sf"/>
</dbReference>
<dbReference type="InterPro" id="IPR007630">
    <property type="entry name" value="RNA_pol_sigma70_r4"/>
</dbReference>
<dbReference type="SUPFAM" id="SSF88659">
    <property type="entry name" value="Sigma3 and sigma4 domains of RNA polymerase sigma factors"/>
    <property type="match status" value="1"/>
</dbReference>
<accession>A0ABP8QVK0</accession>
<keyword evidence="3" id="KW-0731">Sigma factor</keyword>
<keyword evidence="9" id="KW-1185">Reference proteome</keyword>
<evidence type="ECO:0000256" key="3">
    <source>
        <dbReference type="ARBA" id="ARBA00023082"/>
    </source>
</evidence>
<comment type="caution">
    <text evidence="8">The sequence shown here is derived from an EMBL/GenBank/DDBJ whole genome shotgun (WGS) entry which is preliminary data.</text>
</comment>
<dbReference type="EMBL" id="BAABHF010000046">
    <property type="protein sequence ID" value="GAA4511208.1"/>
    <property type="molecule type" value="Genomic_DNA"/>
</dbReference>
<organism evidence="8 9">
    <name type="scientific">Actinoallomurus oryzae</name>
    <dbReference type="NCBI Taxonomy" id="502180"/>
    <lineage>
        <taxon>Bacteria</taxon>
        <taxon>Bacillati</taxon>
        <taxon>Actinomycetota</taxon>
        <taxon>Actinomycetes</taxon>
        <taxon>Streptosporangiales</taxon>
        <taxon>Thermomonosporaceae</taxon>
        <taxon>Actinoallomurus</taxon>
    </lineage>
</organism>
<dbReference type="InterPro" id="IPR013324">
    <property type="entry name" value="RNA_pol_sigma_r3/r4-like"/>
</dbReference>
<dbReference type="Pfam" id="PF04545">
    <property type="entry name" value="Sigma70_r4"/>
    <property type="match status" value="1"/>
</dbReference>
<evidence type="ECO:0000259" key="7">
    <source>
        <dbReference type="Pfam" id="PF04545"/>
    </source>
</evidence>
<dbReference type="PANTHER" id="PTHR43133">
    <property type="entry name" value="RNA POLYMERASE ECF-TYPE SIGMA FACTO"/>
    <property type="match status" value="1"/>
</dbReference>
<evidence type="ECO:0000259" key="6">
    <source>
        <dbReference type="Pfam" id="PF04542"/>
    </source>
</evidence>
<name>A0ABP8QVK0_9ACTN</name>
<dbReference type="NCBIfam" id="TIGR02983">
    <property type="entry name" value="SigE-fam_strep"/>
    <property type="match status" value="1"/>
</dbReference>
<evidence type="ECO:0000256" key="2">
    <source>
        <dbReference type="ARBA" id="ARBA00023015"/>
    </source>
</evidence>